<keyword evidence="1" id="KW-0812">Transmembrane</keyword>
<evidence type="ECO:0000313" key="3">
    <source>
        <dbReference type="Proteomes" id="UP000196355"/>
    </source>
</evidence>
<dbReference type="Proteomes" id="UP000196355">
    <property type="component" value="Unassembled WGS sequence"/>
</dbReference>
<feature type="transmembrane region" description="Helical" evidence="1">
    <location>
        <begin position="59"/>
        <end position="79"/>
    </location>
</feature>
<name>A0A202C565_9FLAO</name>
<organism evidence="2 3">
    <name type="scientific">Chryseobacterium mucoviscidosis</name>
    <dbReference type="NCBI Taxonomy" id="1945581"/>
    <lineage>
        <taxon>Bacteria</taxon>
        <taxon>Pseudomonadati</taxon>
        <taxon>Bacteroidota</taxon>
        <taxon>Flavobacteriia</taxon>
        <taxon>Flavobacteriales</taxon>
        <taxon>Weeksellaceae</taxon>
        <taxon>Chryseobacterium group</taxon>
        <taxon>Chryseobacterium</taxon>
    </lineage>
</organism>
<sequence length="100" mass="11876">MNEIKTLNLIYLLILSILSLIVCIKLFNKKRNVIVLINTFILLLLPFILYYSFSVYPTHFIYEPENLFFCCLLIIYMLWVNKNKIDNKGIDEINEIGKNK</sequence>
<keyword evidence="3" id="KW-1185">Reference proteome</keyword>
<feature type="transmembrane region" description="Helical" evidence="1">
    <location>
        <begin position="6"/>
        <end position="27"/>
    </location>
</feature>
<evidence type="ECO:0000256" key="1">
    <source>
        <dbReference type="SAM" id="Phobius"/>
    </source>
</evidence>
<dbReference type="AlphaFoldDB" id="A0A202C565"/>
<proteinExistence type="predicted"/>
<feature type="transmembrane region" description="Helical" evidence="1">
    <location>
        <begin position="34"/>
        <end position="53"/>
    </location>
</feature>
<protein>
    <submittedName>
        <fullName evidence="2">Uncharacterized protein</fullName>
    </submittedName>
</protein>
<keyword evidence="1" id="KW-1133">Transmembrane helix</keyword>
<dbReference type="EMBL" id="MVAG01000103">
    <property type="protein sequence ID" value="OVE58712.1"/>
    <property type="molecule type" value="Genomic_DNA"/>
</dbReference>
<keyword evidence="1" id="KW-0472">Membrane</keyword>
<accession>A0A202C565</accession>
<reference evidence="3" key="1">
    <citation type="submission" date="2017-02" db="EMBL/GenBank/DDBJ databases">
        <authorList>
            <person name="Tetz G."/>
            <person name="Tetz V."/>
        </authorList>
    </citation>
    <scope>NUCLEOTIDE SEQUENCE [LARGE SCALE GENOMIC DNA]</scope>
    <source>
        <strain evidence="3">VT16-26</strain>
    </source>
</reference>
<gene>
    <name evidence="2" type="ORF">B0E34_06795</name>
</gene>
<evidence type="ECO:0000313" key="2">
    <source>
        <dbReference type="EMBL" id="OVE58712.1"/>
    </source>
</evidence>
<comment type="caution">
    <text evidence="2">The sequence shown here is derived from an EMBL/GenBank/DDBJ whole genome shotgun (WGS) entry which is preliminary data.</text>
</comment>